<evidence type="ECO:0000313" key="2">
    <source>
        <dbReference type="Proteomes" id="UP000245762"/>
    </source>
</evidence>
<dbReference type="Pfam" id="PF13599">
    <property type="entry name" value="Pentapeptide_4"/>
    <property type="match status" value="1"/>
</dbReference>
<comment type="caution">
    <text evidence="1">The sequence shown here is derived from an EMBL/GenBank/DDBJ whole genome shotgun (WGS) entry which is preliminary data.</text>
</comment>
<dbReference type="InterPro" id="IPR001646">
    <property type="entry name" value="5peptide_repeat"/>
</dbReference>
<gene>
    <name evidence="1" type="ORF">DKG77_01790</name>
</gene>
<reference evidence="1 2" key="1">
    <citation type="submission" date="2018-05" db="EMBL/GenBank/DDBJ databases">
        <title>Complete genome sequence of Flagellimonas aquimarina ECD12 isolated from seaweed Ecklonia cava.</title>
        <authorList>
            <person name="Choi S."/>
            <person name="Seong C."/>
        </authorList>
    </citation>
    <scope>NUCLEOTIDE SEQUENCE [LARGE SCALE GENOMIC DNA]</scope>
    <source>
        <strain evidence="1 2">ECD12</strain>
    </source>
</reference>
<accession>A0A316LHP3</accession>
<dbReference type="OrthoDB" id="67652at2"/>
<name>A0A316LHP3_9FLAO</name>
<evidence type="ECO:0008006" key="3">
    <source>
        <dbReference type="Google" id="ProtNLM"/>
    </source>
</evidence>
<proteinExistence type="predicted"/>
<organism evidence="1 2">
    <name type="scientific">Flagellimonas aquimarina</name>
    <dbReference type="NCBI Taxonomy" id="2201895"/>
    <lineage>
        <taxon>Bacteria</taxon>
        <taxon>Pseudomonadati</taxon>
        <taxon>Bacteroidota</taxon>
        <taxon>Flavobacteriia</taxon>
        <taxon>Flavobacteriales</taxon>
        <taxon>Flavobacteriaceae</taxon>
        <taxon>Flagellimonas</taxon>
    </lineage>
</organism>
<dbReference type="AlphaFoldDB" id="A0A316LHP3"/>
<dbReference type="SUPFAM" id="SSF141571">
    <property type="entry name" value="Pentapeptide repeat-like"/>
    <property type="match status" value="1"/>
</dbReference>
<dbReference type="InterPro" id="IPR052949">
    <property type="entry name" value="PA_immunity-related"/>
</dbReference>
<dbReference type="EMBL" id="QGEG01000001">
    <property type="protein sequence ID" value="PWL39590.1"/>
    <property type="molecule type" value="Genomic_DNA"/>
</dbReference>
<sequence length="190" mass="22154">MQQSFIADQKFKGMDYTKNRLPKADYENCIFENCKFSDSYLDNQNFMECEFIECDLGNANVKNTIFKEVVFKRCKLIGLHIEDCNDFLMSFQFENCNLNLASFLGMKLANTRFTECKLVQTDFAQADLTKALFLNCNMENAIFQHTVLEKADLSTSFNFNIDPEQNRLKKAKFSKDNLRGLLKKYDIVIE</sequence>
<dbReference type="Proteomes" id="UP000245762">
    <property type="component" value="Unassembled WGS sequence"/>
</dbReference>
<keyword evidence="2" id="KW-1185">Reference proteome</keyword>
<dbReference type="PANTHER" id="PTHR42999">
    <property type="entry name" value="ANTIBIOTIC RESISTANCE PROTEIN MCBG"/>
    <property type="match status" value="1"/>
</dbReference>
<dbReference type="Pfam" id="PF00805">
    <property type="entry name" value="Pentapeptide"/>
    <property type="match status" value="1"/>
</dbReference>
<dbReference type="Gene3D" id="2.160.20.80">
    <property type="entry name" value="E3 ubiquitin-protein ligase SopA"/>
    <property type="match status" value="1"/>
</dbReference>
<evidence type="ECO:0000313" key="1">
    <source>
        <dbReference type="EMBL" id="PWL39590.1"/>
    </source>
</evidence>
<protein>
    <recommendedName>
        <fullName evidence="3">Pentapeptide repeat-containing protein</fullName>
    </recommendedName>
</protein>
<dbReference type="PANTHER" id="PTHR42999:SF1">
    <property type="entry name" value="PENTAPEPTIDE REPEAT-CONTAINING PROTEIN"/>
    <property type="match status" value="1"/>
</dbReference>